<evidence type="ECO:0000256" key="1">
    <source>
        <dbReference type="ARBA" id="ARBA00004141"/>
    </source>
</evidence>
<dbReference type="PANTHER" id="PTHR43461">
    <property type="entry name" value="TRANSMEMBRANE PROTEIN 256"/>
    <property type="match status" value="1"/>
</dbReference>
<comment type="similarity">
    <text evidence="2">Belongs to the UPF0382 family.</text>
</comment>
<comment type="subcellular location">
    <subcellularLocation>
        <location evidence="1">Membrane</location>
        <topology evidence="1">Multi-pass membrane protein</topology>
    </subcellularLocation>
</comment>
<evidence type="ECO:0000256" key="6">
    <source>
        <dbReference type="SAM" id="Phobius"/>
    </source>
</evidence>
<evidence type="ECO:0000313" key="7">
    <source>
        <dbReference type="EMBL" id="MBP2292686.1"/>
    </source>
</evidence>
<keyword evidence="8" id="KW-1185">Reference proteome</keyword>
<keyword evidence="4 6" id="KW-1133">Transmembrane helix</keyword>
<comment type="caution">
    <text evidence="7">The sequence shown here is derived from an EMBL/GenBank/DDBJ whole genome shotgun (WGS) entry which is preliminary data.</text>
</comment>
<evidence type="ECO:0000313" key="8">
    <source>
        <dbReference type="Proteomes" id="UP000781958"/>
    </source>
</evidence>
<accession>A0ABS4SJE9</accession>
<dbReference type="InterPro" id="IPR006696">
    <property type="entry name" value="DUF423"/>
</dbReference>
<feature type="transmembrane region" description="Helical" evidence="6">
    <location>
        <begin position="99"/>
        <end position="126"/>
    </location>
</feature>
<sequence length="134" mass="13953">MGVVERIWVAFAALNGAMAVGTGAYASHGLAGDPRAQELFRLAGQYQMWHALALVGLVVLARRAGGPARFALMAAGWLFVAGILLFSGTLYAIALSGPLAIAMTAPLGGTAFMLGWVVVALAALLFGRRFFEEG</sequence>
<name>A0ABS4SJE9_9PROT</name>
<gene>
    <name evidence="7" type="ORF">J2851_002464</name>
</gene>
<keyword evidence="3 6" id="KW-0812">Transmembrane</keyword>
<evidence type="ECO:0000256" key="4">
    <source>
        <dbReference type="ARBA" id="ARBA00022989"/>
    </source>
</evidence>
<evidence type="ECO:0000256" key="3">
    <source>
        <dbReference type="ARBA" id="ARBA00022692"/>
    </source>
</evidence>
<keyword evidence="5 6" id="KW-0472">Membrane</keyword>
<dbReference type="Proteomes" id="UP000781958">
    <property type="component" value="Unassembled WGS sequence"/>
</dbReference>
<evidence type="ECO:0000256" key="5">
    <source>
        <dbReference type="ARBA" id="ARBA00023136"/>
    </source>
</evidence>
<feature type="transmembrane region" description="Helical" evidence="6">
    <location>
        <begin position="70"/>
        <end position="93"/>
    </location>
</feature>
<reference evidence="7 8" key="1">
    <citation type="submission" date="2021-03" db="EMBL/GenBank/DDBJ databases">
        <title>Genomic Encyclopedia of Type Strains, Phase III (KMG-III): the genomes of soil and plant-associated and newly described type strains.</title>
        <authorList>
            <person name="Whitman W."/>
        </authorList>
    </citation>
    <scope>NUCLEOTIDE SEQUENCE [LARGE SCALE GENOMIC DNA]</scope>
    <source>
        <strain evidence="7 8">IMMIB AFH-6</strain>
    </source>
</reference>
<dbReference type="Pfam" id="PF04241">
    <property type="entry name" value="DUF423"/>
    <property type="match status" value="1"/>
</dbReference>
<dbReference type="PANTHER" id="PTHR43461:SF1">
    <property type="entry name" value="TRANSMEMBRANE PROTEIN 256"/>
    <property type="match status" value="1"/>
</dbReference>
<feature type="transmembrane region" description="Helical" evidence="6">
    <location>
        <begin position="7"/>
        <end position="26"/>
    </location>
</feature>
<evidence type="ECO:0000256" key="2">
    <source>
        <dbReference type="ARBA" id="ARBA00009694"/>
    </source>
</evidence>
<protein>
    <submittedName>
        <fullName evidence="7">Uncharacterized membrane protein YgdD (TMEM256/DUF423 family)</fullName>
    </submittedName>
</protein>
<feature type="transmembrane region" description="Helical" evidence="6">
    <location>
        <begin position="46"/>
        <end position="63"/>
    </location>
</feature>
<organism evidence="7 8">
    <name type="scientific">Azospirillum rugosum</name>
    <dbReference type="NCBI Taxonomy" id="416170"/>
    <lineage>
        <taxon>Bacteria</taxon>
        <taxon>Pseudomonadati</taxon>
        <taxon>Pseudomonadota</taxon>
        <taxon>Alphaproteobacteria</taxon>
        <taxon>Rhodospirillales</taxon>
        <taxon>Azospirillaceae</taxon>
        <taxon>Azospirillum</taxon>
    </lineage>
</organism>
<dbReference type="RefSeq" id="WP_209766545.1">
    <property type="nucleotide sequence ID" value="NZ_JAGINP010000007.1"/>
</dbReference>
<proteinExistence type="inferred from homology"/>
<dbReference type="EMBL" id="JAGINP010000007">
    <property type="protein sequence ID" value="MBP2292686.1"/>
    <property type="molecule type" value="Genomic_DNA"/>
</dbReference>